<keyword evidence="2" id="KW-0732">Signal</keyword>
<dbReference type="InterPro" id="IPR012347">
    <property type="entry name" value="Ferritin-like"/>
</dbReference>
<dbReference type="PROSITE" id="PS51318">
    <property type="entry name" value="TAT"/>
    <property type="match status" value="1"/>
</dbReference>
<dbReference type="Gene3D" id="1.20.1260.10">
    <property type="match status" value="1"/>
</dbReference>
<dbReference type="AlphaFoldDB" id="F5XR87"/>
<evidence type="ECO:0000313" key="5">
    <source>
        <dbReference type="Proteomes" id="UP000007947"/>
    </source>
</evidence>
<gene>
    <name evidence="4" type="ordered locus">MLP_15630</name>
</gene>
<dbReference type="Pfam" id="PF14530">
    <property type="entry name" value="DUF4439"/>
    <property type="match status" value="1"/>
</dbReference>
<dbReference type="SUPFAM" id="SSF47240">
    <property type="entry name" value="Ferritin-like"/>
    <property type="match status" value="1"/>
</dbReference>
<feature type="chain" id="PRO_5038761218" description="DUF4439 domain-containing protein" evidence="2">
    <location>
        <begin position="30"/>
        <end position="349"/>
    </location>
</feature>
<accession>F5XR87</accession>
<feature type="compositionally biased region" description="Polar residues" evidence="1">
    <location>
        <begin position="126"/>
        <end position="135"/>
    </location>
</feature>
<dbReference type="OrthoDB" id="3734323at2"/>
<feature type="domain" description="DUF4439" evidence="3">
    <location>
        <begin position="220"/>
        <end position="348"/>
    </location>
</feature>
<dbReference type="KEGG" id="mph:MLP_15630"/>
<evidence type="ECO:0000313" key="4">
    <source>
        <dbReference type="EMBL" id="BAK34577.1"/>
    </source>
</evidence>
<protein>
    <recommendedName>
        <fullName evidence="3">DUF4439 domain-containing protein</fullName>
    </recommendedName>
</protein>
<dbReference type="InterPro" id="IPR029447">
    <property type="entry name" value="DUF4439"/>
</dbReference>
<dbReference type="InterPro" id="IPR009078">
    <property type="entry name" value="Ferritin-like_SF"/>
</dbReference>
<proteinExistence type="predicted"/>
<sequence length="349" mass="36206">MTPVPDSARTSRRSLLALGLGLAAVAGCSAPTTPEPSASRTPGSSAGAAGTTDVPTPLFPGAANGVQLEDDLVARATLVLAVGGKKLDKTGRRLVTSIRDQHLAHAAALRTADPTDPRSTGPAPTPSVSDTPSSRPTFAKAVQQLLTAESNAAAAHRATALPANALAALLWGSLATSAGATAAILKSADLAGDKPDPGVATIGKVRPRAPMPVVTVVAAEQEMVRQLHALIYGYQLALGRLKGARRDAGEAELRRHRILRDRLSTRLLDRKADVPVAKAAYVPSTNPRNAATATKLIRQMETGFQPFCGLWLAAATTPAERTEALSQLSRSTTVARQWGASLSTWPGWA</sequence>
<evidence type="ECO:0000256" key="1">
    <source>
        <dbReference type="SAM" id="MobiDB-lite"/>
    </source>
</evidence>
<feature type="signal peptide" evidence="2">
    <location>
        <begin position="1"/>
        <end position="29"/>
    </location>
</feature>
<name>F5XR87_MICPN</name>
<dbReference type="Proteomes" id="UP000007947">
    <property type="component" value="Chromosome"/>
</dbReference>
<feature type="region of interest" description="Disordered" evidence="1">
    <location>
        <begin position="108"/>
        <end position="135"/>
    </location>
</feature>
<feature type="compositionally biased region" description="Polar residues" evidence="1">
    <location>
        <begin position="30"/>
        <end position="44"/>
    </location>
</feature>
<dbReference type="HOGENOM" id="CLU_794131_0_0_11"/>
<dbReference type="EMBL" id="AP012204">
    <property type="protein sequence ID" value="BAK34577.1"/>
    <property type="molecule type" value="Genomic_DNA"/>
</dbReference>
<dbReference type="STRING" id="1032480.MLP_15630"/>
<dbReference type="InterPro" id="IPR006311">
    <property type="entry name" value="TAT_signal"/>
</dbReference>
<reference evidence="4 5" key="1">
    <citation type="submission" date="2011-05" db="EMBL/GenBank/DDBJ databases">
        <title>Whole genome sequence of Microlunatus phosphovorus NM-1.</title>
        <authorList>
            <person name="Hosoyama A."/>
            <person name="Sasaki K."/>
            <person name="Harada T."/>
            <person name="Igarashi R."/>
            <person name="Kawakoshi A."/>
            <person name="Sasagawa M."/>
            <person name="Fukada J."/>
            <person name="Nakamura S."/>
            <person name="Katano Y."/>
            <person name="Hanada S."/>
            <person name="Kamagata Y."/>
            <person name="Nakamura N."/>
            <person name="Yamazaki S."/>
            <person name="Fujita N."/>
        </authorList>
    </citation>
    <scope>NUCLEOTIDE SEQUENCE [LARGE SCALE GENOMIC DNA]</scope>
    <source>
        <strain evidence="5">ATCC 700054 / DSM 10555 / JCM 9379 / NBRC 101784 / NCIMB 13414 / VKM Ac-1990 / NM-1</strain>
    </source>
</reference>
<organism evidence="4 5">
    <name type="scientific">Microlunatus phosphovorus (strain ATCC 700054 / DSM 10555 / JCM 9379 / NBRC 101784 / NCIMB 13414 / VKM Ac-1990 / NM-1)</name>
    <dbReference type="NCBI Taxonomy" id="1032480"/>
    <lineage>
        <taxon>Bacteria</taxon>
        <taxon>Bacillati</taxon>
        <taxon>Actinomycetota</taxon>
        <taxon>Actinomycetes</taxon>
        <taxon>Propionibacteriales</taxon>
        <taxon>Propionibacteriaceae</taxon>
        <taxon>Microlunatus</taxon>
    </lineage>
</organism>
<evidence type="ECO:0000259" key="3">
    <source>
        <dbReference type="Pfam" id="PF14530"/>
    </source>
</evidence>
<dbReference type="RefSeq" id="WP_013862460.1">
    <property type="nucleotide sequence ID" value="NC_015635.1"/>
</dbReference>
<keyword evidence="5" id="KW-1185">Reference proteome</keyword>
<feature type="region of interest" description="Disordered" evidence="1">
    <location>
        <begin position="28"/>
        <end position="56"/>
    </location>
</feature>
<evidence type="ECO:0000256" key="2">
    <source>
        <dbReference type="SAM" id="SignalP"/>
    </source>
</evidence>